<sequence>MLDTPQPDLASVVEIIAEAEDHGTDWQEAVICAFPGIDDAVLWQARAEFKLGETLTLIEEIREGRQGGAVSRTPAGGLGPWRARCRQQL</sequence>
<reference evidence="1" key="2">
    <citation type="submission" date="2021-08" db="EMBL/GenBank/DDBJ databases">
        <authorList>
            <person name="Tani A."/>
            <person name="Ola A."/>
            <person name="Ogura Y."/>
            <person name="Katsura K."/>
            <person name="Hayashi T."/>
        </authorList>
    </citation>
    <scope>NUCLEOTIDE SEQUENCE</scope>
    <source>
        <strain evidence="1">KCTC 52305</strain>
    </source>
</reference>
<dbReference type="Proteomes" id="UP001055167">
    <property type="component" value="Unassembled WGS sequence"/>
</dbReference>
<keyword evidence="2" id="KW-1185">Reference proteome</keyword>
<proteinExistence type="predicted"/>
<dbReference type="RefSeq" id="WP_128564861.1">
    <property type="nucleotide sequence ID" value="NZ_BPQH01000040.1"/>
</dbReference>
<dbReference type="EMBL" id="BPQH01000040">
    <property type="protein sequence ID" value="GJD53891.1"/>
    <property type="molecule type" value="Genomic_DNA"/>
</dbReference>
<evidence type="ECO:0000313" key="1">
    <source>
        <dbReference type="EMBL" id="GJD53891.1"/>
    </source>
</evidence>
<protein>
    <submittedName>
        <fullName evidence="1">Uncharacterized protein</fullName>
    </submittedName>
</protein>
<gene>
    <name evidence="1" type="ORF">OPKNFCMD_6670</name>
</gene>
<accession>A0ABQ4R973</accession>
<name>A0ABQ4R973_9HYPH</name>
<evidence type="ECO:0000313" key="2">
    <source>
        <dbReference type="Proteomes" id="UP001055167"/>
    </source>
</evidence>
<reference evidence="1" key="1">
    <citation type="journal article" date="2021" name="Front. Microbiol.">
        <title>Comprehensive Comparative Genomics and Phenotyping of Methylobacterium Species.</title>
        <authorList>
            <person name="Alessa O."/>
            <person name="Ogura Y."/>
            <person name="Fujitani Y."/>
            <person name="Takami H."/>
            <person name="Hayashi T."/>
            <person name="Sahin N."/>
            <person name="Tani A."/>
        </authorList>
    </citation>
    <scope>NUCLEOTIDE SEQUENCE</scope>
    <source>
        <strain evidence="1">KCTC 52305</strain>
    </source>
</reference>
<comment type="caution">
    <text evidence="1">The sequence shown here is derived from an EMBL/GenBank/DDBJ whole genome shotgun (WGS) entry which is preliminary data.</text>
</comment>
<organism evidence="1 2">
    <name type="scientific">Methylobacterium crusticola</name>
    <dbReference type="NCBI Taxonomy" id="1697972"/>
    <lineage>
        <taxon>Bacteria</taxon>
        <taxon>Pseudomonadati</taxon>
        <taxon>Pseudomonadota</taxon>
        <taxon>Alphaproteobacteria</taxon>
        <taxon>Hyphomicrobiales</taxon>
        <taxon>Methylobacteriaceae</taxon>
        <taxon>Methylobacterium</taxon>
    </lineage>
</organism>